<dbReference type="Proteomes" id="UP000095746">
    <property type="component" value="Unassembled WGS sequence"/>
</dbReference>
<evidence type="ECO:0000313" key="8">
    <source>
        <dbReference type="Proteomes" id="UP000095746"/>
    </source>
</evidence>
<dbReference type="InterPro" id="IPR002104">
    <property type="entry name" value="Integrase_catalytic"/>
</dbReference>
<protein>
    <submittedName>
        <fullName evidence="7">Site-specific tyrosine recombinase XerC</fullName>
    </submittedName>
</protein>
<evidence type="ECO:0000313" key="7">
    <source>
        <dbReference type="EMBL" id="CUO71715.1"/>
    </source>
</evidence>
<dbReference type="AlphaFoldDB" id="A0A174HFN7"/>
<dbReference type="Gene3D" id="1.10.150.130">
    <property type="match status" value="1"/>
</dbReference>
<accession>A0A174HFN7</accession>
<evidence type="ECO:0000259" key="6">
    <source>
        <dbReference type="PROSITE" id="PS51900"/>
    </source>
</evidence>
<keyword evidence="2 4" id="KW-0238">DNA-binding</keyword>
<comment type="similarity">
    <text evidence="1">Belongs to the 'phage' integrase family.</text>
</comment>
<dbReference type="EMBL" id="CYZT01000150">
    <property type="protein sequence ID" value="CUO71715.1"/>
    <property type="molecule type" value="Genomic_DNA"/>
</dbReference>
<evidence type="ECO:0000256" key="3">
    <source>
        <dbReference type="ARBA" id="ARBA00023172"/>
    </source>
</evidence>
<evidence type="ECO:0000256" key="1">
    <source>
        <dbReference type="ARBA" id="ARBA00008857"/>
    </source>
</evidence>
<dbReference type="CDD" id="cd01189">
    <property type="entry name" value="INT_ICEBs1_C_like"/>
    <property type="match status" value="1"/>
</dbReference>
<proteinExistence type="inferred from homology"/>
<evidence type="ECO:0000259" key="5">
    <source>
        <dbReference type="PROSITE" id="PS51898"/>
    </source>
</evidence>
<dbReference type="InterPro" id="IPR044068">
    <property type="entry name" value="CB"/>
</dbReference>
<sequence length="370" mass="42002">MTEQEKLWAKRRVKAAKLSGPKPVELPSHSWRCQVMVDGRRISVVDDDPEVAHAKALAIKTGMLVSKDKEQKVTVDEAISRYIQAGEGALSPTTIRGYETMRKHRFPGLMRRDVHTITRLDVQRAVSDEAKKVSAKTIKNAYGLLTAVLKDYGVDVSGVKLPQRVKRQKQYLTVEEVVKLIDCAVGDPCELPIVMAVWLGMRRSEICGLYWDCVDFDGGKVEVRRAMVPDKDNKWVIKEYPKNEGSQRLVGCPDYIMEKLRGMYHGQQGRVFQWHPDTVRKHVHAICKRAGITDTTVHGLRHANAAIMILLNVVDQYAMARNGWTSDYTFKQIYGYVFPDGAQETDQIINAFLEEKLKLHTDLHTENSID</sequence>
<dbReference type="Pfam" id="PF00589">
    <property type="entry name" value="Phage_integrase"/>
    <property type="match status" value="1"/>
</dbReference>
<dbReference type="InterPro" id="IPR050090">
    <property type="entry name" value="Tyrosine_recombinase_XerCD"/>
</dbReference>
<dbReference type="InterPro" id="IPR013762">
    <property type="entry name" value="Integrase-like_cat_sf"/>
</dbReference>
<dbReference type="PANTHER" id="PTHR30349:SF64">
    <property type="entry name" value="PROPHAGE INTEGRASE INTD-RELATED"/>
    <property type="match status" value="1"/>
</dbReference>
<dbReference type="PANTHER" id="PTHR30349">
    <property type="entry name" value="PHAGE INTEGRASE-RELATED"/>
    <property type="match status" value="1"/>
</dbReference>
<gene>
    <name evidence="7" type="ORF">ERS852411_02034</name>
</gene>
<dbReference type="RefSeq" id="WP_021632698.1">
    <property type="nucleotide sequence ID" value="NZ_JADMOW010000087.1"/>
</dbReference>
<dbReference type="InterPro" id="IPR010998">
    <property type="entry name" value="Integrase_recombinase_N"/>
</dbReference>
<organism evidence="7 8">
    <name type="scientific">Flavonifractor plautii</name>
    <name type="common">Fusobacterium plautii</name>
    <dbReference type="NCBI Taxonomy" id="292800"/>
    <lineage>
        <taxon>Bacteria</taxon>
        <taxon>Bacillati</taxon>
        <taxon>Bacillota</taxon>
        <taxon>Clostridia</taxon>
        <taxon>Eubacteriales</taxon>
        <taxon>Oscillospiraceae</taxon>
        <taxon>Flavonifractor</taxon>
    </lineage>
</organism>
<name>A0A174HFN7_FLAPL</name>
<dbReference type="GO" id="GO:0015074">
    <property type="term" value="P:DNA integration"/>
    <property type="evidence" value="ECO:0007669"/>
    <property type="project" value="InterPro"/>
</dbReference>
<reference evidence="7 8" key="1">
    <citation type="submission" date="2015-09" db="EMBL/GenBank/DDBJ databases">
        <authorList>
            <consortium name="Pathogen Informatics"/>
        </authorList>
    </citation>
    <scope>NUCLEOTIDE SEQUENCE [LARGE SCALE GENOMIC DNA]</scope>
    <source>
        <strain evidence="7 8">2789STDY5608854</strain>
    </source>
</reference>
<dbReference type="GO" id="GO:0003677">
    <property type="term" value="F:DNA binding"/>
    <property type="evidence" value="ECO:0007669"/>
    <property type="project" value="UniProtKB-UniRule"/>
</dbReference>
<evidence type="ECO:0000256" key="2">
    <source>
        <dbReference type="ARBA" id="ARBA00023125"/>
    </source>
</evidence>
<dbReference type="PROSITE" id="PS51898">
    <property type="entry name" value="TYR_RECOMBINASE"/>
    <property type="match status" value="1"/>
</dbReference>
<keyword evidence="3" id="KW-0233">DNA recombination</keyword>
<feature type="domain" description="Core-binding (CB)" evidence="6">
    <location>
        <begin position="73"/>
        <end position="153"/>
    </location>
</feature>
<dbReference type="PROSITE" id="PS51900">
    <property type="entry name" value="CB"/>
    <property type="match status" value="1"/>
</dbReference>
<dbReference type="SUPFAM" id="SSF56349">
    <property type="entry name" value="DNA breaking-rejoining enzymes"/>
    <property type="match status" value="1"/>
</dbReference>
<dbReference type="GO" id="GO:0006310">
    <property type="term" value="P:DNA recombination"/>
    <property type="evidence" value="ECO:0007669"/>
    <property type="project" value="UniProtKB-KW"/>
</dbReference>
<evidence type="ECO:0000256" key="4">
    <source>
        <dbReference type="PROSITE-ProRule" id="PRU01248"/>
    </source>
</evidence>
<dbReference type="Gene3D" id="1.10.443.10">
    <property type="entry name" value="Intergrase catalytic core"/>
    <property type="match status" value="1"/>
</dbReference>
<feature type="domain" description="Tyr recombinase" evidence="5">
    <location>
        <begin position="167"/>
        <end position="347"/>
    </location>
</feature>
<dbReference type="InterPro" id="IPR011010">
    <property type="entry name" value="DNA_brk_join_enz"/>
</dbReference>